<comment type="similarity">
    <text evidence="1">Belongs to the protein kinase superfamily. CAMK Ser/Thr protein kinase family. NIM1 subfamily.</text>
</comment>
<dbReference type="InterPro" id="IPR031850">
    <property type="entry name" value="Fungal_KA1_dom"/>
</dbReference>
<evidence type="ECO:0000256" key="8">
    <source>
        <dbReference type="ARBA" id="ARBA00022840"/>
    </source>
</evidence>
<dbReference type="Gene3D" id="1.10.510.10">
    <property type="entry name" value="Transferase(Phosphotransferase) domain 1"/>
    <property type="match status" value="1"/>
</dbReference>
<dbReference type="eggNOG" id="KOG0588">
    <property type="taxonomic scope" value="Eukaryota"/>
</dbReference>
<keyword evidence="6 11" id="KW-0547">Nucleotide-binding</keyword>
<feature type="binding site" evidence="11">
    <location>
        <position position="215"/>
    </location>
    <ligand>
        <name>ATP</name>
        <dbReference type="ChEBI" id="CHEBI:30616"/>
    </ligand>
</feature>
<dbReference type="PANTHER" id="PTHR24346">
    <property type="entry name" value="MAP/MICROTUBULE AFFINITY-REGULATING KINASE"/>
    <property type="match status" value="1"/>
</dbReference>
<evidence type="ECO:0000313" key="14">
    <source>
        <dbReference type="EMBL" id="CCX07789.1"/>
    </source>
</evidence>
<evidence type="ECO:0000256" key="11">
    <source>
        <dbReference type="PROSITE-ProRule" id="PRU10141"/>
    </source>
</evidence>
<dbReference type="InterPro" id="IPR017441">
    <property type="entry name" value="Protein_kinase_ATP_BS"/>
</dbReference>
<evidence type="ECO:0000256" key="5">
    <source>
        <dbReference type="ARBA" id="ARBA00022679"/>
    </source>
</evidence>
<proteinExistence type="inferred from homology"/>
<dbReference type="GO" id="GO:0005938">
    <property type="term" value="C:cell cortex"/>
    <property type="evidence" value="ECO:0007669"/>
    <property type="project" value="UniProtKB-ARBA"/>
</dbReference>
<dbReference type="GO" id="GO:0035556">
    <property type="term" value="P:intracellular signal transduction"/>
    <property type="evidence" value="ECO:0007669"/>
    <property type="project" value="TreeGrafter"/>
</dbReference>
<gene>
    <name evidence="14" type="ORF">PCON_07378</name>
</gene>
<dbReference type="STRING" id="1076935.U4KZY0"/>
<feature type="compositionally biased region" description="Basic and acidic residues" evidence="12">
    <location>
        <begin position="753"/>
        <end position="762"/>
    </location>
</feature>
<dbReference type="FunFam" id="1.10.510.10:FF:000571">
    <property type="entry name" value="Maternal embryonic leucine zipper kinase"/>
    <property type="match status" value="1"/>
</dbReference>
<dbReference type="InterPro" id="IPR043024">
    <property type="entry name" value="KA1_sf_fungal"/>
</dbReference>
<keyword evidence="3" id="KW-0723">Serine/threonine-protein kinase</keyword>
<dbReference type="PANTHER" id="PTHR24346:SF110">
    <property type="entry name" value="NON-SPECIFIC SERINE_THREONINE PROTEIN KINASE"/>
    <property type="match status" value="1"/>
</dbReference>
<dbReference type="OrthoDB" id="504170at2759"/>
<evidence type="ECO:0000256" key="6">
    <source>
        <dbReference type="ARBA" id="ARBA00022741"/>
    </source>
</evidence>
<dbReference type="GO" id="GO:0004674">
    <property type="term" value="F:protein serine/threonine kinase activity"/>
    <property type="evidence" value="ECO:0007669"/>
    <property type="project" value="UniProtKB-KW"/>
</dbReference>
<keyword evidence="8 11" id="KW-0067">ATP-binding</keyword>
<keyword evidence="5" id="KW-0808">Transferase</keyword>
<evidence type="ECO:0000256" key="2">
    <source>
        <dbReference type="ARBA" id="ARBA00012513"/>
    </source>
</evidence>
<protein>
    <recommendedName>
        <fullName evidence="2">non-specific serine/threonine protein kinase</fullName>
        <ecNumber evidence="2">2.7.11.1</ecNumber>
    </recommendedName>
</protein>
<feature type="region of interest" description="Disordered" evidence="12">
    <location>
        <begin position="1095"/>
        <end position="1207"/>
    </location>
</feature>
<keyword evidence="15" id="KW-1185">Reference proteome</keyword>
<dbReference type="Pfam" id="PF16797">
    <property type="entry name" value="Fungal_KA1"/>
    <property type="match status" value="1"/>
</dbReference>
<comment type="catalytic activity">
    <reaction evidence="9">
        <text>L-threonyl-[protein] + ATP = O-phospho-L-threonyl-[protein] + ADP + H(+)</text>
        <dbReference type="Rhea" id="RHEA:46608"/>
        <dbReference type="Rhea" id="RHEA-COMP:11060"/>
        <dbReference type="Rhea" id="RHEA-COMP:11605"/>
        <dbReference type="ChEBI" id="CHEBI:15378"/>
        <dbReference type="ChEBI" id="CHEBI:30013"/>
        <dbReference type="ChEBI" id="CHEBI:30616"/>
        <dbReference type="ChEBI" id="CHEBI:61977"/>
        <dbReference type="ChEBI" id="CHEBI:456216"/>
        <dbReference type="EC" id="2.7.11.1"/>
    </reaction>
</comment>
<organism evidence="14 15">
    <name type="scientific">Pyronema omphalodes (strain CBS 100304)</name>
    <name type="common">Pyronema confluens</name>
    <dbReference type="NCBI Taxonomy" id="1076935"/>
    <lineage>
        <taxon>Eukaryota</taxon>
        <taxon>Fungi</taxon>
        <taxon>Dikarya</taxon>
        <taxon>Ascomycota</taxon>
        <taxon>Pezizomycotina</taxon>
        <taxon>Pezizomycetes</taxon>
        <taxon>Pezizales</taxon>
        <taxon>Pyronemataceae</taxon>
        <taxon>Pyronema</taxon>
    </lineage>
</organism>
<keyword evidence="4" id="KW-0597">Phosphoprotein</keyword>
<dbReference type="InterPro" id="IPR011009">
    <property type="entry name" value="Kinase-like_dom_sf"/>
</dbReference>
<dbReference type="InterPro" id="IPR008271">
    <property type="entry name" value="Ser/Thr_kinase_AS"/>
</dbReference>
<dbReference type="GO" id="GO:0005524">
    <property type="term" value="F:ATP binding"/>
    <property type="evidence" value="ECO:0007669"/>
    <property type="project" value="UniProtKB-UniRule"/>
</dbReference>
<dbReference type="EMBL" id="HF935375">
    <property type="protein sequence ID" value="CCX07789.1"/>
    <property type="molecule type" value="Genomic_DNA"/>
</dbReference>
<dbReference type="CDD" id="cd14003">
    <property type="entry name" value="STKc_AMPK-like"/>
    <property type="match status" value="1"/>
</dbReference>
<name>U4KZY0_PYROM</name>
<keyword evidence="7 14" id="KW-0418">Kinase</keyword>
<evidence type="ECO:0000259" key="13">
    <source>
        <dbReference type="PROSITE" id="PS50011"/>
    </source>
</evidence>
<reference evidence="14 15" key="1">
    <citation type="journal article" date="2013" name="PLoS Genet.">
        <title>The genome and development-dependent transcriptomes of Pyronema confluens: a window into fungal evolution.</title>
        <authorList>
            <person name="Traeger S."/>
            <person name="Altegoer F."/>
            <person name="Freitag M."/>
            <person name="Gabaldon T."/>
            <person name="Kempken F."/>
            <person name="Kumar A."/>
            <person name="Marcet-Houben M."/>
            <person name="Poggeler S."/>
            <person name="Stajich J.E."/>
            <person name="Nowrousian M."/>
        </authorList>
    </citation>
    <scope>NUCLEOTIDE SEQUENCE [LARGE SCALE GENOMIC DNA]</scope>
    <source>
        <strain evidence="15">CBS 100304</strain>
        <tissue evidence="14">Vegetative mycelium</tissue>
    </source>
</reference>
<evidence type="ECO:0000256" key="12">
    <source>
        <dbReference type="SAM" id="MobiDB-lite"/>
    </source>
</evidence>
<feature type="compositionally biased region" description="Basic and acidic residues" evidence="12">
    <location>
        <begin position="1155"/>
        <end position="1174"/>
    </location>
</feature>
<dbReference type="Pfam" id="PF00069">
    <property type="entry name" value="Pkinase"/>
    <property type="match status" value="1"/>
</dbReference>
<feature type="region of interest" description="Disordered" evidence="12">
    <location>
        <begin position="738"/>
        <end position="765"/>
    </location>
</feature>
<feature type="region of interest" description="Disordered" evidence="12">
    <location>
        <begin position="629"/>
        <end position="663"/>
    </location>
</feature>
<feature type="domain" description="Protein kinase" evidence="13">
    <location>
        <begin position="186"/>
        <end position="456"/>
    </location>
</feature>
<evidence type="ECO:0000313" key="15">
    <source>
        <dbReference type="Proteomes" id="UP000018144"/>
    </source>
</evidence>
<evidence type="ECO:0000256" key="1">
    <source>
        <dbReference type="ARBA" id="ARBA00010791"/>
    </source>
</evidence>
<sequence length="1351" mass="150352">MEFNQWYENEIVRLGVLDRVRREGLTPTHAATNLNPVHTGGLPEVSRALGHRQIVGHDAGSTNPRVEPEQHQATRPRNVPGHYAHFADSNRILLPSATPPPPRTNSGFISSISQDSFDSFVELRYPGRSVSAKYDLSSSPPVQAPPPRPDTPDDVRAMDIYTNSMNNVDIVVTKKPPQVMEMVGDWILGRQLGRGSNGQVRLAKHNVTGMMAAIKIMHKNAVPNDGRHSPILGGTAIHKIKTGDLPPVFEREIAIMRLMHHPNIIRLLDVFESEVDLYLVMEFVDGGELYNLITEVGCMEEEVAIPIFRQILSALYFCQMINVTHRDLKPENILLTRDGVVKLADFGLGKITPKNKMFKSTCGSPHYIAPEIASFGPYNARKTDVWSLGCVLYTLLAGHLPFEAPEQDVLLAEVRKGEYVLHDHFSYQAKDLLMRMMCVNPDKRIKISQIWNHPLVMKYAPTDRPSGRPLDIKAGPLNIWDVKDPVVQSGMDIDAETMQNLRTLHPEKTDEQLVFQLKAFVPNGVKLTYCLLIKYRNENPQCYPGMLECEIRGGDIATNLLKDPPTKQLNRWKRSSTVSTMPSIDYYCESEIDLEDYHEQYLEGLVDYDNSLSSDPYVNHNSWLRMNSSETGSVSTASAPTQTEERETSSSEQVSPDQTSCDQASFDGAAVGIHSSNDNSIVIGDISEISFVKVPDNDADTSNLAFNDSIMAKLLQNTPLKEPLKEFINMNDIIASGTPDAEAESSDAENEETTPKANDKVIKPPSPVMDVQREARIVARKMRRISTPKHARKVSLNLSRKSMTASIHDSPASHAVSTPKNNRLSYHQIISRTREMYADTRREESYNRALKYKRKSRELEAYIDEQAHWAMKRKVAMDNHEISFESFGSPSSMAVKRGSPSGSVITGFTNGSLDTSYTMLQSPRTLISESLVTGSLAGCDGSIMGAKPAKVDTDEAIQDLNHRLSIMSMNKRVANNANKDRDVCNPVSEATEVRNDTHDVYERISMGIARTQTMEDDDTVRGRQGPPSPTVAKPVEITVIEVPASPTEPEVVTTGAKSKGSLKAEDAKSSTISFGALTERFKSLNKSSIFLPLSSKDDSADKTIDGSKSLPGQVRRKKSLMDLLKVKRGSSRGSKVEDDEEKVSRTSMISTLGRKTLDRLTGKAGKDSKKDSTSKRVPIQSLFEPPPPRAECSATQGEDSDEELSNVTRDELRKVVEQQGFLQRVMKKKPAIRMFCFSSAAADSRVELLDVFRYWKKIGVVIVQDDKKGLVMRAELSDNDMELKPCSIVGEIRVVTGDRKKGTSVARFTLEKGAVFSFTYLCDELFTSLNRRGIVIRNPKEVAEMVKVFDN</sequence>
<dbReference type="EC" id="2.7.11.1" evidence="2"/>
<accession>U4KZY0</accession>
<dbReference type="Proteomes" id="UP000018144">
    <property type="component" value="Unassembled WGS sequence"/>
</dbReference>
<evidence type="ECO:0000256" key="10">
    <source>
        <dbReference type="ARBA" id="ARBA00048679"/>
    </source>
</evidence>
<feature type="region of interest" description="Disordered" evidence="12">
    <location>
        <begin position="56"/>
        <end position="79"/>
    </location>
</feature>
<feature type="compositionally biased region" description="Polar residues" evidence="12">
    <location>
        <begin position="629"/>
        <end position="640"/>
    </location>
</feature>
<feature type="region of interest" description="Disordered" evidence="12">
    <location>
        <begin position="131"/>
        <end position="153"/>
    </location>
</feature>
<dbReference type="SMART" id="SM00220">
    <property type="entry name" value="S_TKc"/>
    <property type="match status" value="1"/>
</dbReference>
<dbReference type="Gene3D" id="3.30.310.220">
    <property type="entry name" value="Fungal kinase associated-1 domain"/>
    <property type="match status" value="1"/>
</dbReference>
<dbReference type="PROSITE" id="PS00107">
    <property type="entry name" value="PROTEIN_KINASE_ATP"/>
    <property type="match status" value="1"/>
</dbReference>
<evidence type="ECO:0000256" key="7">
    <source>
        <dbReference type="ARBA" id="ARBA00022777"/>
    </source>
</evidence>
<comment type="catalytic activity">
    <reaction evidence="10">
        <text>L-seryl-[protein] + ATP = O-phospho-L-seryl-[protein] + ADP + H(+)</text>
        <dbReference type="Rhea" id="RHEA:17989"/>
        <dbReference type="Rhea" id="RHEA-COMP:9863"/>
        <dbReference type="Rhea" id="RHEA-COMP:11604"/>
        <dbReference type="ChEBI" id="CHEBI:15378"/>
        <dbReference type="ChEBI" id="CHEBI:29999"/>
        <dbReference type="ChEBI" id="CHEBI:30616"/>
        <dbReference type="ChEBI" id="CHEBI:83421"/>
        <dbReference type="ChEBI" id="CHEBI:456216"/>
        <dbReference type="EC" id="2.7.11.1"/>
    </reaction>
</comment>
<dbReference type="PROSITE" id="PS00108">
    <property type="entry name" value="PROTEIN_KINASE_ST"/>
    <property type="match status" value="1"/>
</dbReference>
<evidence type="ECO:0000256" key="4">
    <source>
        <dbReference type="ARBA" id="ARBA00022553"/>
    </source>
</evidence>
<feature type="compositionally biased region" description="Basic and acidic residues" evidence="12">
    <location>
        <begin position="1095"/>
        <end position="1105"/>
    </location>
</feature>
<dbReference type="InterPro" id="IPR000719">
    <property type="entry name" value="Prot_kinase_dom"/>
</dbReference>
<dbReference type="PROSITE" id="PS50011">
    <property type="entry name" value="PROTEIN_KINASE_DOM"/>
    <property type="match status" value="1"/>
</dbReference>
<evidence type="ECO:0000256" key="3">
    <source>
        <dbReference type="ARBA" id="ARBA00022527"/>
    </source>
</evidence>
<feature type="compositionally biased region" description="Acidic residues" evidence="12">
    <location>
        <begin position="741"/>
        <end position="752"/>
    </location>
</feature>
<evidence type="ECO:0000256" key="9">
    <source>
        <dbReference type="ARBA" id="ARBA00047899"/>
    </source>
</evidence>
<dbReference type="SUPFAM" id="SSF56112">
    <property type="entry name" value="Protein kinase-like (PK-like)"/>
    <property type="match status" value="1"/>
</dbReference>